<accession>A0A9D2TC09</accession>
<gene>
    <name evidence="4" type="ORF">H9753_08115</name>
</gene>
<feature type="binding site" evidence="2">
    <location>
        <begin position="187"/>
        <end position="190"/>
    </location>
    <ligand>
        <name>substrate</name>
    </ligand>
</feature>
<evidence type="ECO:0000313" key="4">
    <source>
        <dbReference type="EMBL" id="HJC63566.1"/>
    </source>
</evidence>
<dbReference type="EMBL" id="DWVZ01000107">
    <property type="protein sequence ID" value="HJC63566.1"/>
    <property type="molecule type" value="Genomic_DNA"/>
</dbReference>
<dbReference type="AlphaFoldDB" id="A0A9D2TC09"/>
<comment type="caution">
    <text evidence="4">The sequence shown here is derived from an EMBL/GenBank/DDBJ whole genome shotgun (WGS) entry which is preliminary data.</text>
</comment>
<evidence type="ECO:0000256" key="3">
    <source>
        <dbReference type="PIRSR" id="PIRSR600246-3"/>
    </source>
</evidence>
<dbReference type="Gene3D" id="3.60.20.30">
    <property type="entry name" value="(Glycosyl)asparaginase"/>
    <property type="match status" value="1"/>
</dbReference>
<dbReference type="Proteomes" id="UP000823886">
    <property type="component" value="Unassembled WGS sequence"/>
</dbReference>
<dbReference type="InterPro" id="IPR000246">
    <property type="entry name" value="Peptidase_T2"/>
</dbReference>
<dbReference type="GO" id="GO:0016811">
    <property type="term" value="F:hydrolase activity, acting on carbon-nitrogen (but not peptide) bonds, in linear amides"/>
    <property type="evidence" value="ECO:0007669"/>
    <property type="project" value="UniProtKB-ARBA"/>
</dbReference>
<evidence type="ECO:0000256" key="2">
    <source>
        <dbReference type="PIRSR" id="PIRSR600246-2"/>
    </source>
</evidence>
<feature type="active site" description="Nucleophile" evidence="1">
    <location>
        <position position="160"/>
    </location>
</feature>
<sequence>MNRILSSSPKGRMVSTWKMSLEGLKKGSRLLQEGKPVHEAILCAVREVEDNENYVSVGYGGLPNREGQVELDAAYMDGDTLGCGAVMAVKDVKNPIETAYKLSLKNRSCILAGEGAERYAERNGAKRQNMLTENSRNRYLREKDQGAEKATARAYEGHDTVCVIGRQGTHLACGVSTSGLYMKEPGRVGDSPLIGSGFYADSQAGAAAATGAGEDIMKGCLSFAIVEKMREGMEVQKACELCLEQHVKRLEKRGYQDGGMSVIAMDPDGNAGAATTLEEFPFVVAGEDSCQVLIASRNRETGKQVLFSPDEEWLKNSRAD</sequence>
<feature type="site" description="Cleavage; by autolysis" evidence="3">
    <location>
        <begin position="159"/>
        <end position="160"/>
    </location>
</feature>
<reference evidence="4" key="2">
    <citation type="submission" date="2021-04" db="EMBL/GenBank/DDBJ databases">
        <authorList>
            <person name="Gilroy R."/>
        </authorList>
    </citation>
    <scope>NUCLEOTIDE SEQUENCE</scope>
    <source>
        <strain evidence="4">ChiBcec2-3848</strain>
    </source>
</reference>
<evidence type="ECO:0000256" key="1">
    <source>
        <dbReference type="PIRSR" id="PIRSR600246-1"/>
    </source>
</evidence>
<proteinExistence type="predicted"/>
<protein>
    <submittedName>
        <fullName evidence="4">Isoaspartyl peptidase/L-asparaginase</fullName>
    </submittedName>
</protein>
<dbReference type="GO" id="GO:0005737">
    <property type="term" value="C:cytoplasm"/>
    <property type="evidence" value="ECO:0007669"/>
    <property type="project" value="TreeGrafter"/>
</dbReference>
<dbReference type="SUPFAM" id="SSF56235">
    <property type="entry name" value="N-terminal nucleophile aminohydrolases (Ntn hydrolases)"/>
    <property type="match status" value="1"/>
</dbReference>
<dbReference type="Pfam" id="PF01112">
    <property type="entry name" value="Asparaginase_2"/>
    <property type="match status" value="1"/>
</dbReference>
<name>A0A9D2TC09_9FIRM</name>
<evidence type="ECO:0000313" key="5">
    <source>
        <dbReference type="Proteomes" id="UP000823886"/>
    </source>
</evidence>
<reference evidence="4" key="1">
    <citation type="journal article" date="2021" name="PeerJ">
        <title>Extensive microbial diversity within the chicken gut microbiome revealed by metagenomics and culture.</title>
        <authorList>
            <person name="Gilroy R."/>
            <person name="Ravi A."/>
            <person name="Getino M."/>
            <person name="Pursley I."/>
            <person name="Horton D.L."/>
            <person name="Alikhan N.F."/>
            <person name="Baker D."/>
            <person name="Gharbi K."/>
            <person name="Hall N."/>
            <person name="Watson M."/>
            <person name="Adriaenssens E.M."/>
            <person name="Foster-Nyarko E."/>
            <person name="Jarju S."/>
            <person name="Secka A."/>
            <person name="Antonio M."/>
            <person name="Oren A."/>
            <person name="Chaudhuri R.R."/>
            <person name="La Ragione R."/>
            <person name="Hildebrand F."/>
            <person name="Pallen M.J."/>
        </authorList>
    </citation>
    <scope>NUCLEOTIDE SEQUENCE</scope>
    <source>
        <strain evidence="4">ChiBcec2-3848</strain>
    </source>
</reference>
<organism evidence="4 5">
    <name type="scientific">Candidatus Blautia merdavium</name>
    <dbReference type="NCBI Taxonomy" id="2838494"/>
    <lineage>
        <taxon>Bacteria</taxon>
        <taxon>Bacillati</taxon>
        <taxon>Bacillota</taxon>
        <taxon>Clostridia</taxon>
        <taxon>Lachnospirales</taxon>
        <taxon>Lachnospiraceae</taxon>
        <taxon>Blautia</taxon>
    </lineage>
</organism>
<dbReference type="PANTHER" id="PTHR10188">
    <property type="entry name" value="L-ASPARAGINASE"/>
    <property type="match status" value="1"/>
</dbReference>
<feature type="binding site" evidence="2">
    <location>
        <begin position="210"/>
        <end position="213"/>
    </location>
    <ligand>
        <name>substrate</name>
    </ligand>
</feature>
<dbReference type="PANTHER" id="PTHR10188:SF6">
    <property type="entry name" value="N(4)-(BETA-N-ACETYLGLUCOSAMINYL)-L-ASPARAGINASE"/>
    <property type="match status" value="1"/>
</dbReference>
<dbReference type="InterPro" id="IPR029055">
    <property type="entry name" value="Ntn_hydrolases_N"/>
</dbReference>